<evidence type="ECO:0000256" key="1">
    <source>
        <dbReference type="ARBA" id="ARBA00004651"/>
    </source>
</evidence>
<dbReference type="CDD" id="cd12914">
    <property type="entry name" value="PDC1_DGC_like"/>
    <property type="match status" value="1"/>
</dbReference>
<dbReference type="CDD" id="cd11386">
    <property type="entry name" value="MCP_signal"/>
    <property type="match status" value="1"/>
</dbReference>
<feature type="transmembrane region" description="Helical" evidence="11">
    <location>
        <begin position="276"/>
        <end position="299"/>
    </location>
</feature>
<dbReference type="CDD" id="cd12912">
    <property type="entry name" value="PDC2_MCP_like"/>
    <property type="match status" value="1"/>
</dbReference>
<keyword evidence="7 9" id="KW-0807">Transducer</keyword>
<dbReference type="InterPro" id="IPR004089">
    <property type="entry name" value="MCPsignal_dom"/>
</dbReference>
<feature type="domain" description="Methyl-accepting transducer" evidence="12">
    <location>
        <begin position="372"/>
        <end position="643"/>
    </location>
</feature>
<reference evidence="14" key="1">
    <citation type="submission" date="2024-05" db="EMBL/GenBank/DDBJ databases">
        <title>Isolation and characterization of Sporomusa carbonis sp. nov., a carboxydotrophic hydrogenogen in the genus of Sporomusa isolated from a charcoal burning pile.</title>
        <authorList>
            <person name="Boeer T."/>
            <person name="Rosenbaum F."/>
            <person name="Eysell L."/>
            <person name="Mueller V."/>
            <person name="Daniel R."/>
            <person name="Poehlein A."/>
        </authorList>
    </citation>
    <scope>NUCLEOTIDE SEQUENCE [LARGE SCALE GENOMIC DNA]</scope>
    <source>
        <strain evidence="14">DSM 3132</strain>
    </source>
</reference>
<dbReference type="SMART" id="SM00283">
    <property type="entry name" value="MA"/>
    <property type="match status" value="1"/>
</dbReference>
<dbReference type="Pfam" id="PF00015">
    <property type="entry name" value="MCPsignal"/>
    <property type="match status" value="1"/>
</dbReference>
<dbReference type="CDD" id="cd06225">
    <property type="entry name" value="HAMP"/>
    <property type="match status" value="1"/>
</dbReference>
<dbReference type="PANTHER" id="PTHR32089:SF112">
    <property type="entry name" value="LYSOZYME-LIKE PROTEIN-RELATED"/>
    <property type="match status" value="1"/>
</dbReference>
<dbReference type="Proteomes" id="UP000216052">
    <property type="component" value="Chromosome"/>
</dbReference>
<dbReference type="Gene3D" id="3.30.450.20">
    <property type="entry name" value="PAS domain"/>
    <property type="match status" value="2"/>
</dbReference>
<evidence type="ECO:0000256" key="11">
    <source>
        <dbReference type="SAM" id="Phobius"/>
    </source>
</evidence>
<dbReference type="PANTHER" id="PTHR32089">
    <property type="entry name" value="METHYL-ACCEPTING CHEMOTAXIS PROTEIN MCPB"/>
    <property type="match status" value="1"/>
</dbReference>
<keyword evidence="4 11" id="KW-0812">Transmembrane</keyword>
<evidence type="ECO:0000256" key="4">
    <source>
        <dbReference type="ARBA" id="ARBA00022692"/>
    </source>
</evidence>
<keyword evidence="6 11" id="KW-0472">Membrane</keyword>
<evidence type="ECO:0000256" key="5">
    <source>
        <dbReference type="ARBA" id="ARBA00022989"/>
    </source>
</evidence>
<evidence type="ECO:0000256" key="10">
    <source>
        <dbReference type="SAM" id="Coils"/>
    </source>
</evidence>
<feature type="coiled-coil region" evidence="10">
    <location>
        <begin position="516"/>
        <end position="550"/>
    </location>
</feature>
<dbReference type="Gene3D" id="6.10.340.10">
    <property type="match status" value="1"/>
</dbReference>
<keyword evidence="10" id="KW-0175">Coiled coil</keyword>
<feature type="domain" description="HAMP" evidence="13">
    <location>
        <begin position="300"/>
        <end position="353"/>
    </location>
</feature>
<keyword evidence="5 11" id="KW-1133">Transmembrane helix</keyword>
<dbReference type="PROSITE" id="PS50885">
    <property type="entry name" value="HAMP"/>
    <property type="match status" value="1"/>
</dbReference>
<dbReference type="SUPFAM" id="SSF103190">
    <property type="entry name" value="Sensory domain-like"/>
    <property type="match status" value="1"/>
</dbReference>
<evidence type="ECO:0000259" key="13">
    <source>
        <dbReference type="PROSITE" id="PS50885"/>
    </source>
</evidence>
<evidence type="ECO:0000313" key="15">
    <source>
        <dbReference type="Proteomes" id="UP000216052"/>
    </source>
</evidence>
<feature type="transmembrane region" description="Helical" evidence="11">
    <location>
        <begin position="7"/>
        <end position="29"/>
    </location>
</feature>
<keyword evidence="15" id="KW-1185">Reference proteome</keyword>
<gene>
    <name evidence="14" type="primary">mcpB_3</name>
    <name evidence="14" type="ORF">SPACI_011220</name>
</gene>
<accession>A0ABZ3IYF2</accession>
<dbReference type="SMART" id="SM00304">
    <property type="entry name" value="HAMP"/>
    <property type="match status" value="1"/>
</dbReference>
<keyword evidence="3" id="KW-0145">Chemotaxis</keyword>
<evidence type="ECO:0000256" key="7">
    <source>
        <dbReference type="ARBA" id="ARBA00023224"/>
    </source>
</evidence>
<comment type="subcellular location">
    <subcellularLocation>
        <location evidence="1">Cell membrane</location>
        <topology evidence="1">Multi-pass membrane protein</topology>
    </subcellularLocation>
</comment>
<dbReference type="EMBL" id="CP155571">
    <property type="protein sequence ID" value="XFO71107.1"/>
    <property type="molecule type" value="Genomic_DNA"/>
</dbReference>
<dbReference type="SUPFAM" id="SSF58104">
    <property type="entry name" value="Methyl-accepting chemotaxis protein (MCP) signaling domain"/>
    <property type="match status" value="1"/>
</dbReference>
<evidence type="ECO:0000256" key="3">
    <source>
        <dbReference type="ARBA" id="ARBA00022500"/>
    </source>
</evidence>
<dbReference type="Gene3D" id="1.10.287.950">
    <property type="entry name" value="Methyl-accepting chemotaxis protein"/>
    <property type="match status" value="1"/>
</dbReference>
<dbReference type="InterPro" id="IPR029151">
    <property type="entry name" value="Sensor-like_sf"/>
</dbReference>
<dbReference type="Pfam" id="PF02743">
    <property type="entry name" value="dCache_1"/>
    <property type="match status" value="1"/>
</dbReference>
<keyword evidence="2" id="KW-1003">Cell membrane</keyword>
<dbReference type="RefSeq" id="WP_093796222.1">
    <property type="nucleotide sequence ID" value="NZ_CP155571.1"/>
</dbReference>
<proteinExistence type="inferred from homology"/>
<sequence length="661" mass="70629">MRSIKTVLVTLISIIIVIAFGILTAVNYVNTEKTIKAELEKSIAATAQSNAKEISLWIDLRRTEIEGLANSPIIASGNQQAIVSYLAAESKRLTFFSAFWVADLYGIWYSPLGTTGSISERPYFKEILSTGKTVVSDPLIGKADGKMACVVAVPITVDGKTIGILGGNIKMDELIQHIGSITVGQTGYATLAQMDGLIIAHPVKDYIMQYNPLQDDGLNSRLREIYKQQSSGNTGVAHYAAGDANRYIAYAPIPGLKWTLNINAIVDEFTGPLRSLLFSSLMTTGMILIIAVFLILVAVKKITQPIALLQKAAENIAKGDLSTTDFTITTQNELGQLAKSFSDMVQNLRGLIRQVIETAEQVLAASEELAAGAEQSSRSVTQVADAISDVANGAEQQVKASDDTCGLTEQMSLQIEQATAIVCQATDYSIQAAKVSETGGQSVDEAVSQITAIEETVNNSAQVVAQLGEKSKEIGQIVDMISRIAGQTNLLALNAAIEAARAGKQGRGFTVVAEEVRKLAEQSQDAAKQIATLINEIQRETDKAVDAMAEGTREVKVGTEVVAAAGRAFKKINALITQVSEQARASTTDMQELTGASQQIAETVKEFDKQSKRAAGQVQKVSAATQEQSASIEEIVSASQNLAKLAQNLQTAVGKFRISSF</sequence>
<evidence type="ECO:0000256" key="2">
    <source>
        <dbReference type="ARBA" id="ARBA00022475"/>
    </source>
</evidence>
<comment type="similarity">
    <text evidence="8">Belongs to the methyl-accepting chemotaxis (MCP) protein family.</text>
</comment>
<evidence type="ECO:0000256" key="6">
    <source>
        <dbReference type="ARBA" id="ARBA00023136"/>
    </source>
</evidence>
<dbReference type="InterPro" id="IPR003660">
    <property type="entry name" value="HAMP_dom"/>
</dbReference>
<evidence type="ECO:0000256" key="9">
    <source>
        <dbReference type="PROSITE-ProRule" id="PRU00284"/>
    </source>
</evidence>
<dbReference type="InterPro" id="IPR033479">
    <property type="entry name" value="dCache_1"/>
</dbReference>
<protein>
    <submittedName>
        <fullName evidence="14">Methyl-accepting chemotaxis protein McpB</fullName>
    </submittedName>
</protein>
<evidence type="ECO:0000313" key="14">
    <source>
        <dbReference type="EMBL" id="XFO71107.1"/>
    </source>
</evidence>
<dbReference type="Pfam" id="PF00672">
    <property type="entry name" value="HAMP"/>
    <property type="match status" value="1"/>
</dbReference>
<organism evidence="14 15">
    <name type="scientific">Sporomusa acidovorans (strain ATCC 49682 / DSM 3132 / Mol)</name>
    <dbReference type="NCBI Taxonomy" id="1123286"/>
    <lineage>
        <taxon>Bacteria</taxon>
        <taxon>Bacillati</taxon>
        <taxon>Bacillota</taxon>
        <taxon>Negativicutes</taxon>
        <taxon>Selenomonadales</taxon>
        <taxon>Sporomusaceae</taxon>
        <taxon>Sporomusa</taxon>
    </lineage>
</organism>
<name>A0ABZ3IYF2_SPOA4</name>
<evidence type="ECO:0000256" key="8">
    <source>
        <dbReference type="ARBA" id="ARBA00029447"/>
    </source>
</evidence>
<dbReference type="PROSITE" id="PS50111">
    <property type="entry name" value="CHEMOTAXIS_TRANSDUC_2"/>
    <property type="match status" value="1"/>
</dbReference>
<evidence type="ECO:0000259" key="12">
    <source>
        <dbReference type="PROSITE" id="PS50111"/>
    </source>
</evidence>